<comment type="caution">
    <text evidence="3">The sequence shown here is derived from an EMBL/GenBank/DDBJ whole genome shotgun (WGS) entry which is preliminary data.</text>
</comment>
<feature type="compositionally biased region" description="Basic and acidic residues" evidence="1">
    <location>
        <begin position="12"/>
        <end position="21"/>
    </location>
</feature>
<evidence type="ECO:0000313" key="4">
    <source>
        <dbReference type="Proteomes" id="UP000748531"/>
    </source>
</evidence>
<keyword evidence="4" id="KW-1185">Reference proteome</keyword>
<accession>A0A8J4WS39</accession>
<evidence type="ECO:0000313" key="3">
    <source>
        <dbReference type="EMBL" id="KAF5394027.1"/>
    </source>
</evidence>
<dbReference type="OrthoDB" id="10030313at2759"/>
<feature type="region of interest" description="Disordered" evidence="1">
    <location>
        <begin position="1"/>
        <end position="30"/>
    </location>
</feature>
<dbReference type="EMBL" id="LUCH01022799">
    <property type="protein sequence ID" value="KAF5394027.1"/>
    <property type="molecule type" value="Genomic_DNA"/>
</dbReference>
<feature type="transmembrane region" description="Helical" evidence="2">
    <location>
        <begin position="116"/>
        <end position="138"/>
    </location>
</feature>
<protein>
    <submittedName>
        <fullName evidence="3">Uncharacterized protein</fullName>
    </submittedName>
</protein>
<reference evidence="3" key="1">
    <citation type="submission" date="2019-05" db="EMBL/GenBank/DDBJ databases">
        <title>Annotation for the trematode Paragonimus heterotremus.</title>
        <authorList>
            <person name="Choi Y.-J."/>
        </authorList>
    </citation>
    <scope>NUCLEOTIDE SEQUENCE</scope>
    <source>
        <strain evidence="3">LC</strain>
    </source>
</reference>
<organism evidence="3 4">
    <name type="scientific">Paragonimus heterotremus</name>
    <dbReference type="NCBI Taxonomy" id="100268"/>
    <lineage>
        <taxon>Eukaryota</taxon>
        <taxon>Metazoa</taxon>
        <taxon>Spiralia</taxon>
        <taxon>Lophotrochozoa</taxon>
        <taxon>Platyhelminthes</taxon>
        <taxon>Trematoda</taxon>
        <taxon>Digenea</taxon>
        <taxon>Plagiorchiida</taxon>
        <taxon>Troglotremata</taxon>
        <taxon>Troglotrematidae</taxon>
        <taxon>Paragonimus</taxon>
    </lineage>
</organism>
<proteinExistence type="predicted"/>
<dbReference type="Proteomes" id="UP000748531">
    <property type="component" value="Unassembled WGS sequence"/>
</dbReference>
<sequence length="148" mass="16092">MATGSGDSSDDITPKKDHDRSTNSSGGRAQRREMLRNIPNACCAYVCPESPPLIHRSMGYSAGSSCSPRQKGLSGLQQLDSALAGISISDKSSDGYTSRGYKANTPGKRRSYSSRLTFTCVALNLPIYMNLCGVYFRLQFSFYLPKSV</sequence>
<evidence type="ECO:0000256" key="1">
    <source>
        <dbReference type="SAM" id="MobiDB-lite"/>
    </source>
</evidence>
<name>A0A8J4WS39_9TREM</name>
<keyword evidence="2" id="KW-0812">Transmembrane</keyword>
<keyword evidence="2" id="KW-0472">Membrane</keyword>
<keyword evidence="2" id="KW-1133">Transmembrane helix</keyword>
<gene>
    <name evidence="3" type="ORF">PHET_12375</name>
</gene>
<dbReference type="AlphaFoldDB" id="A0A8J4WS39"/>
<evidence type="ECO:0000256" key="2">
    <source>
        <dbReference type="SAM" id="Phobius"/>
    </source>
</evidence>